<evidence type="ECO:0000256" key="4">
    <source>
        <dbReference type="ARBA" id="ARBA00022840"/>
    </source>
</evidence>
<name>A0A7K7Q3S3_ACRAR</name>
<sequence length="143" mass="16508">QCLRGLDFLHSHHVINKDVKSRNILLRTDGSVKLAAGCWKIYGCIGIWGFVGPGKSSLPLCHGRNCHCRVELQQWHLGGHLQMGKQQVRDSCFPFLQPQPLLVTGGRRKLRQANRFSPWMRDFLRCCLQTDEMRRWSAKELLQ</sequence>
<dbReference type="OrthoDB" id="2914378at2759"/>
<organism evidence="6 7">
    <name type="scientific">Acrocephalus arundinaceus</name>
    <name type="common">Great reed-warbler</name>
    <dbReference type="NCBI Taxonomy" id="39621"/>
    <lineage>
        <taxon>Eukaryota</taxon>
        <taxon>Metazoa</taxon>
        <taxon>Chordata</taxon>
        <taxon>Craniata</taxon>
        <taxon>Vertebrata</taxon>
        <taxon>Euteleostomi</taxon>
        <taxon>Archelosauria</taxon>
        <taxon>Archosauria</taxon>
        <taxon>Dinosauria</taxon>
        <taxon>Saurischia</taxon>
        <taxon>Theropoda</taxon>
        <taxon>Coelurosauria</taxon>
        <taxon>Aves</taxon>
        <taxon>Neognathae</taxon>
        <taxon>Neoaves</taxon>
        <taxon>Telluraves</taxon>
        <taxon>Australaves</taxon>
        <taxon>Passeriformes</taxon>
        <taxon>Sylvioidea</taxon>
        <taxon>Sylviidae</taxon>
        <taxon>Acrocephalinae</taxon>
        <taxon>Acrocephalus</taxon>
    </lineage>
</organism>
<keyword evidence="4" id="KW-0067">ATP-binding</keyword>
<gene>
    <name evidence="6" type="primary">Pak1_9</name>
    <name evidence="6" type="ORF">ACRARU_R01158</name>
</gene>
<dbReference type="PANTHER" id="PTHR45832:SF22">
    <property type="entry name" value="SERINE_THREONINE-PROTEIN KINASE SAMKA-RELATED"/>
    <property type="match status" value="1"/>
</dbReference>
<feature type="domain" description="Protein kinase" evidence="5">
    <location>
        <begin position="1"/>
        <end position="143"/>
    </location>
</feature>
<accession>A0A7K7Q3S3</accession>
<evidence type="ECO:0000259" key="5">
    <source>
        <dbReference type="PROSITE" id="PS50011"/>
    </source>
</evidence>
<keyword evidence="6" id="KW-0418">Kinase</keyword>
<dbReference type="AlphaFoldDB" id="A0A7K7Q3S3"/>
<dbReference type="EMBL" id="VZST01024353">
    <property type="protein sequence ID" value="NWZ74572.1"/>
    <property type="molecule type" value="Genomic_DNA"/>
</dbReference>
<dbReference type="Proteomes" id="UP000549775">
    <property type="component" value="Unassembled WGS sequence"/>
</dbReference>
<dbReference type="InterPro" id="IPR011009">
    <property type="entry name" value="Kinase-like_dom_sf"/>
</dbReference>
<dbReference type="EC" id="2.7.11.1" evidence="2"/>
<comment type="caution">
    <text evidence="6">The sequence shown here is derived from an EMBL/GenBank/DDBJ whole genome shotgun (WGS) entry which is preliminary data.</text>
</comment>
<protein>
    <recommendedName>
        <fullName evidence="2">non-specific serine/threonine protein kinase</fullName>
        <ecNumber evidence="2">2.7.11.1</ecNumber>
    </recommendedName>
</protein>
<comment type="similarity">
    <text evidence="1">Belongs to the protein kinase superfamily. STE Ser/Thr protein kinase family. STE20 subfamily.</text>
</comment>
<dbReference type="Gene3D" id="1.10.510.10">
    <property type="entry name" value="Transferase(Phosphotransferase) domain 1"/>
    <property type="match status" value="1"/>
</dbReference>
<evidence type="ECO:0000256" key="2">
    <source>
        <dbReference type="ARBA" id="ARBA00012513"/>
    </source>
</evidence>
<dbReference type="SUPFAM" id="SSF56112">
    <property type="entry name" value="Protein kinase-like (PK-like)"/>
    <property type="match status" value="1"/>
</dbReference>
<dbReference type="GO" id="GO:0005524">
    <property type="term" value="F:ATP binding"/>
    <property type="evidence" value="ECO:0007669"/>
    <property type="project" value="UniProtKB-KW"/>
</dbReference>
<dbReference type="PROSITE" id="PS50011">
    <property type="entry name" value="PROTEIN_KINASE_DOM"/>
    <property type="match status" value="1"/>
</dbReference>
<reference evidence="6 7" key="1">
    <citation type="submission" date="2019-09" db="EMBL/GenBank/DDBJ databases">
        <title>Bird 10,000 Genomes (B10K) Project - Family phase.</title>
        <authorList>
            <person name="Zhang G."/>
        </authorList>
    </citation>
    <scope>NUCLEOTIDE SEQUENCE [LARGE SCALE GENOMIC DNA]</scope>
    <source>
        <strain evidence="6">OUT-0054</strain>
        <tissue evidence="6">Blood</tissue>
    </source>
</reference>
<proteinExistence type="inferred from homology"/>
<feature type="non-terminal residue" evidence="6">
    <location>
        <position position="143"/>
    </location>
</feature>
<dbReference type="PANTHER" id="PTHR45832">
    <property type="entry name" value="SERINE/THREONINE-PROTEIN KINASE SAMKA-RELATED-RELATED"/>
    <property type="match status" value="1"/>
</dbReference>
<evidence type="ECO:0000256" key="3">
    <source>
        <dbReference type="ARBA" id="ARBA00022741"/>
    </source>
</evidence>
<dbReference type="InterPro" id="IPR000719">
    <property type="entry name" value="Prot_kinase_dom"/>
</dbReference>
<dbReference type="InterPro" id="IPR051931">
    <property type="entry name" value="PAK3-like"/>
</dbReference>
<feature type="non-terminal residue" evidence="6">
    <location>
        <position position="1"/>
    </location>
</feature>
<keyword evidence="7" id="KW-1185">Reference proteome</keyword>
<keyword evidence="3" id="KW-0547">Nucleotide-binding</keyword>
<evidence type="ECO:0000313" key="6">
    <source>
        <dbReference type="EMBL" id="NWZ74572.1"/>
    </source>
</evidence>
<evidence type="ECO:0000256" key="1">
    <source>
        <dbReference type="ARBA" id="ARBA00008874"/>
    </source>
</evidence>
<dbReference type="GO" id="GO:0004674">
    <property type="term" value="F:protein serine/threonine kinase activity"/>
    <property type="evidence" value="ECO:0007669"/>
    <property type="project" value="UniProtKB-EC"/>
</dbReference>
<evidence type="ECO:0000313" key="7">
    <source>
        <dbReference type="Proteomes" id="UP000549775"/>
    </source>
</evidence>
<keyword evidence="6" id="KW-0808">Transferase</keyword>